<dbReference type="AlphaFoldDB" id="A0A378QWY2"/>
<evidence type="ECO:0000313" key="3">
    <source>
        <dbReference type="Proteomes" id="UP000254618"/>
    </source>
</evidence>
<organism evidence="2 3">
    <name type="scientific">Moraxella equi</name>
    <dbReference type="NCBI Taxonomy" id="60442"/>
    <lineage>
        <taxon>Bacteria</taxon>
        <taxon>Pseudomonadati</taxon>
        <taxon>Pseudomonadota</taxon>
        <taxon>Gammaproteobacteria</taxon>
        <taxon>Moraxellales</taxon>
        <taxon>Moraxellaceae</taxon>
        <taxon>Moraxella</taxon>
    </lineage>
</organism>
<dbReference type="SMART" id="SM01234">
    <property type="entry name" value="Haemolytic"/>
    <property type="match status" value="1"/>
</dbReference>
<name>A0A378QWY2_9GAMM</name>
<dbReference type="RefSeq" id="WP_115237116.1">
    <property type="nucleotide sequence ID" value="NZ_UGQF01000001.1"/>
</dbReference>
<dbReference type="HAMAP" id="MF_00386">
    <property type="entry name" value="UPF0161_YidD"/>
    <property type="match status" value="1"/>
</dbReference>
<dbReference type="GO" id="GO:0005886">
    <property type="term" value="C:plasma membrane"/>
    <property type="evidence" value="ECO:0007669"/>
    <property type="project" value="UniProtKB-SubCell"/>
</dbReference>
<gene>
    <name evidence="2" type="primary">yidD</name>
    <name evidence="2" type="ORF">NCTC11012_02203</name>
</gene>
<comment type="function">
    <text evidence="1">Could be involved in insertion of integral membrane proteins into the membrane.</text>
</comment>
<reference evidence="2 3" key="1">
    <citation type="submission" date="2018-06" db="EMBL/GenBank/DDBJ databases">
        <authorList>
            <consortium name="Pathogen Informatics"/>
            <person name="Doyle S."/>
        </authorList>
    </citation>
    <scope>NUCLEOTIDE SEQUENCE [LARGE SCALE GENOMIC DNA]</scope>
    <source>
        <strain evidence="2 3">NCTC11012</strain>
    </source>
</reference>
<protein>
    <recommendedName>
        <fullName evidence="1">Putative membrane protein insertion efficiency factor</fullName>
    </recommendedName>
</protein>
<dbReference type="Pfam" id="PF01809">
    <property type="entry name" value="YidD"/>
    <property type="match status" value="1"/>
</dbReference>
<proteinExistence type="inferred from homology"/>
<dbReference type="InterPro" id="IPR002696">
    <property type="entry name" value="Membr_insert_effic_factor_YidD"/>
</dbReference>
<dbReference type="PANTHER" id="PTHR33383">
    <property type="entry name" value="MEMBRANE PROTEIN INSERTION EFFICIENCY FACTOR-RELATED"/>
    <property type="match status" value="1"/>
</dbReference>
<dbReference type="NCBIfam" id="TIGR00278">
    <property type="entry name" value="membrane protein insertion efficiency factor YidD"/>
    <property type="match status" value="1"/>
</dbReference>
<evidence type="ECO:0000256" key="1">
    <source>
        <dbReference type="HAMAP-Rule" id="MF_00386"/>
    </source>
</evidence>
<comment type="similarity">
    <text evidence="1">Belongs to the UPF0161 family.</text>
</comment>
<keyword evidence="1" id="KW-0472">Membrane</keyword>
<dbReference type="EMBL" id="UGQF01000001">
    <property type="protein sequence ID" value="STZ03943.1"/>
    <property type="molecule type" value="Genomic_DNA"/>
</dbReference>
<keyword evidence="1" id="KW-1003">Cell membrane</keyword>
<accession>A0A378QWY2</accession>
<dbReference type="PANTHER" id="PTHR33383:SF1">
    <property type="entry name" value="MEMBRANE PROTEIN INSERTION EFFICIENCY FACTOR-RELATED"/>
    <property type="match status" value="1"/>
</dbReference>
<dbReference type="Proteomes" id="UP000254618">
    <property type="component" value="Unassembled WGS sequence"/>
</dbReference>
<sequence>MLVKFLLLVIKFYQKAISPLAPARCRFYPTCSVYGIHALKWHGVRGIPLVIKRILRCQPWGGSGVDFVPLPLARYRYVHCDDTAPVRFADMGVYKDRTSYLAVRNQMMKYTNRTQNMLQYPYGILR</sequence>
<comment type="subcellular location">
    <subcellularLocation>
        <location evidence="1">Cell membrane</location>
        <topology evidence="1">Peripheral membrane protein</topology>
        <orientation evidence="1">Cytoplasmic side</orientation>
    </subcellularLocation>
</comment>
<evidence type="ECO:0000313" key="2">
    <source>
        <dbReference type="EMBL" id="STZ03943.1"/>
    </source>
</evidence>